<dbReference type="EMBL" id="WHJC01000312">
    <property type="protein sequence ID" value="MPQ44782.1"/>
    <property type="molecule type" value="Genomic_DNA"/>
</dbReference>
<sequence>MGKKYYTPQNNKYENSLIAYWKKIKQK</sequence>
<comment type="caution">
    <text evidence="1">The sequence shown here is derived from an EMBL/GenBank/DDBJ whole genome shotgun (WGS) entry which is preliminary data.</text>
</comment>
<accession>A0A6I1MRH5</accession>
<dbReference type="AlphaFoldDB" id="A0A6I1MRH5"/>
<evidence type="ECO:0000313" key="1">
    <source>
        <dbReference type="EMBL" id="MPQ44782.1"/>
    </source>
</evidence>
<evidence type="ECO:0000313" key="2">
    <source>
        <dbReference type="Proteomes" id="UP000430345"/>
    </source>
</evidence>
<keyword evidence="2" id="KW-1185">Reference proteome</keyword>
<dbReference type="Proteomes" id="UP000430345">
    <property type="component" value="Unassembled WGS sequence"/>
</dbReference>
<name>A0A6I1MRH5_9CLOT</name>
<organism evidence="1 2">
    <name type="scientific">Clostridium tarantellae</name>
    <dbReference type="NCBI Taxonomy" id="39493"/>
    <lineage>
        <taxon>Bacteria</taxon>
        <taxon>Bacillati</taxon>
        <taxon>Bacillota</taxon>
        <taxon>Clostridia</taxon>
        <taxon>Eubacteriales</taxon>
        <taxon>Clostridiaceae</taxon>
        <taxon>Clostridium</taxon>
    </lineage>
</organism>
<proteinExistence type="predicted"/>
<protein>
    <submittedName>
        <fullName evidence="1">Uncharacterized protein</fullName>
    </submittedName>
</protein>
<reference evidence="1 2" key="1">
    <citation type="submission" date="2019-10" db="EMBL/GenBank/DDBJ databases">
        <title>The Genome Sequence of Clostridium tarantellae Isolated from Fish Brain.</title>
        <authorList>
            <person name="Bano L."/>
            <person name="Kiel M."/>
            <person name="Sales G."/>
            <person name="Doxey A.C."/>
            <person name="Mansfield M.J."/>
            <person name="Schiavone M."/>
            <person name="Rossetto O."/>
            <person name="Pirazzini M."/>
            <person name="Dobrindt U."/>
            <person name="Montecucco C."/>
        </authorList>
    </citation>
    <scope>NUCLEOTIDE SEQUENCE [LARGE SCALE GENOMIC DNA]</scope>
    <source>
        <strain evidence="1 2">DSM 3997</strain>
    </source>
</reference>
<gene>
    <name evidence="1" type="ORF">GBZ86_13655</name>
</gene>